<dbReference type="Proteomes" id="UP000604046">
    <property type="component" value="Unassembled WGS sequence"/>
</dbReference>
<name>A0A812M6C2_9DINO</name>
<sequence length="175" mass="18864">MQYAPFAQLPAPAGLVGTRSDQIVLPAALSDLKATSEEETQKIFKLARDVVSDHDKWLSTLKEEEANRKERQELLRVVAQTSGPVEKEATLNFQMPGGSQASDKFDVEATTAFDLNSKAYQLLSNTRDPWKITVTGPTAGSATSISVEVSEAMYGQSLASLGVVPGCSYAVKIVQ</sequence>
<reference evidence="1" key="1">
    <citation type="submission" date="2021-02" db="EMBL/GenBank/DDBJ databases">
        <authorList>
            <person name="Dougan E. K."/>
            <person name="Rhodes N."/>
            <person name="Thang M."/>
            <person name="Chan C."/>
        </authorList>
    </citation>
    <scope>NUCLEOTIDE SEQUENCE</scope>
</reference>
<keyword evidence="2" id="KW-1185">Reference proteome</keyword>
<proteinExistence type="predicted"/>
<dbReference type="OrthoDB" id="412251at2759"/>
<accession>A0A812M6C2</accession>
<gene>
    <name evidence="1" type="ORF">SNAT2548_LOCUS13104</name>
</gene>
<evidence type="ECO:0000313" key="2">
    <source>
        <dbReference type="Proteomes" id="UP000604046"/>
    </source>
</evidence>
<organism evidence="1 2">
    <name type="scientific">Symbiodinium natans</name>
    <dbReference type="NCBI Taxonomy" id="878477"/>
    <lineage>
        <taxon>Eukaryota</taxon>
        <taxon>Sar</taxon>
        <taxon>Alveolata</taxon>
        <taxon>Dinophyceae</taxon>
        <taxon>Suessiales</taxon>
        <taxon>Symbiodiniaceae</taxon>
        <taxon>Symbiodinium</taxon>
    </lineage>
</organism>
<dbReference type="AlphaFoldDB" id="A0A812M6C2"/>
<evidence type="ECO:0000313" key="1">
    <source>
        <dbReference type="EMBL" id="CAE7256097.1"/>
    </source>
</evidence>
<protein>
    <submittedName>
        <fullName evidence="1">Uncharacterized protein</fullName>
    </submittedName>
</protein>
<comment type="caution">
    <text evidence="1">The sequence shown here is derived from an EMBL/GenBank/DDBJ whole genome shotgun (WGS) entry which is preliminary data.</text>
</comment>
<dbReference type="EMBL" id="CAJNDS010001344">
    <property type="protein sequence ID" value="CAE7256097.1"/>
    <property type="molecule type" value="Genomic_DNA"/>
</dbReference>